<comment type="caution">
    <text evidence="1">The sequence shown here is derived from an EMBL/GenBank/DDBJ whole genome shotgun (WGS) entry which is preliminary data.</text>
</comment>
<dbReference type="Proteomes" id="UP000672657">
    <property type="component" value="Unassembled WGS sequence"/>
</dbReference>
<keyword evidence="2" id="KW-1185">Reference proteome</keyword>
<proteinExistence type="predicted"/>
<reference evidence="1 2" key="1">
    <citation type="submission" date="2021-03" db="EMBL/GenBank/DDBJ databases">
        <authorList>
            <person name="Peeters C."/>
        </authorList>
    </citation>
    <scope>NUCLEOTIDE SEQUENCE [LARGE SCALE GENOMIC DNA]</scope>
    <source>
        <strain evidence="1 2">LMG 26411</strain>
    </source>
</reference>
<gene>
    <name evidence="1" type="ORF">LMG26411_03774</name>
</gene>
<name>A0ABM8TJL3_9BURK</name>
<accession>A0ABM8TJL3</accession>
<dbReference type="EMBL" id="CAJPVI010000023">
    <property type="protein sequence ID" value="CAG2150652.1"/>
    <property type="molecule type" value="Genomic_DNA"/>
</dbReference>
<evidence type="ECO:0000313" key="2">
    <source>
        <dbReference type="Proteomes" id="UP000672657"/>
    </source>
</evidence>
<organism evidence="1 2">
    <name type="scientific">Cupriavidus numazuensis</name>
    <dbReference type="NCBI Taxonomy" id="221992"/>
    <lineage>
        <taxon>Bacteria</taxon>
        <taxon>Pseudomonadati</taxon>
        <taxon>Pseudomonadota</taxon>
        <taxon>Betaproteobacteria</taxon>
        <taxon>Burkholderiales</taxon>
        <taxon>Burkholderiaceae</taxon>
        <taxon>Cupriavidus</taxon>
    </lineage>
</organism>
<sequence>MTLRDNALILAGWVTLCLASGLLMKLAAQAFSA</sequence>
<evidence type="ECO:0000313" key="1">
    <source>
        <dbReference type="EMBL" id="CAG2150652.1"/>
    </source>
</evidence>
<protein>
    <submittedName>
        <fullName evidence="1">Uncharacterized protein</fullName>
    </submittedName>
</protein>